<dbReference type="Pfam" id="PF02230">
    <property type="entry name" value="Abhydrolase_2"/>
    <property type="match status" value="1"/>
</dbReference>
<dbReference type="GO" id="GO:0008474">
    <property type="term" value="F:palmitoyl-(protein) hydrolase activity"/>
    <property type="evidence" value="ECO:0007669"/>
    <property type="project" value="TreeGrafter"/>
</dbReference>
<dbReference type="SUPFAM" id="SSF53474">
    <property type="entry name" value="alpha/beta-Hydrolases"/>
    <property type="match status" value="1"/>
</dbReference>
<evidence type="ECO:0000313" key="4">
    <source>
        <dbReference type="Proteomes" id="UP001212841"/>
    </source>
</evidence>
<protein>
    <recommendedName>
        <fullName evidence="2">Phospholipase/carboxylesterase/thioesterase domain-containing protein</fullName>
    </recommendedName>
</protein>
<name>A0AAD5SH42_9FUNG</name>
<comment type="similarity">
    <text evidence="1">Belongs to the AB hydrolase superfamily. AB hydrolase 2 family.</text>
</comment>
<evidence type="ECO:0000259" key="2">
    <source>
        <dbReference type="Pfam" id="PF02230"/>
    </source>
</evidence>
<gene>
    <name evidence="3" type="ORF">HK097_002051</name>
</gene>
<comment type="caution">
    <text evidence="3">The sequence shown here is derived from an EMBL/GenBank/DDBJ whole genome shotgun (WGS) entry which is preliminary data.</text>
</comment>
<evidence type="ECO:0000256" key="1">
    <source>
        <dbReference type="ARBA" id="ARBA00006499"/>
    </source>
</evidence>
<dbReference type="AlphaFoldDB" id="A0AAD5SH42"/>
<dbReference type="GO" id="GO:0052689">
    <property type="term" value="F:carboxylic ester hydrolase activity"/>
    <property type="evidence" value="ECO:0007669"/>
    <property type="project" value="TreeGrafter"/>
</dbReference>
<keyword evidence="4" id="KW-1185">Reference proteome</keyword>
<dbReference type="GO" id="GO:0005737">
    <property type="term" value="C:cytoplasm"/>
    <property type="evidence" value="ECO:0007669"/>
    <property type="project" value="TreeGrafter"/>
</dbReference>
<accession>A0AAD5SH42</accession>
<dbReference type="PANTHER" id="PTHR10655:SF67">
    <property type="entry name" value="PHOSPHOLIPASE_CARBOXYLESTERASE SUPERFAMILY (AFU_ORTHOLOGUE AFUA_5G09340)"/>
    <property type="match status" value="1"/>
</dbReference>
<evidence type="ECO:0000313" key="3">
    <source>
        <dbReference type="EMBL" id="KAJ3054328.1"/>
    </source>
</evidence>
<dbReference type="InterPro" id="IPR029058">
    <property type="entry name" value="AB_hydrolase_fold"/>
</dbReference>
<sequence>MASTTVRYRKEPPSQKDVPDLKFVYSSSNDSIDENLLVLFHGLGDTPENFINFGKKMNLPQTAIIAIRGPIPIPYFEETGWFAAYDRMGEEVPQAHPEVIRTLHQTRTTLTSFFPKHIISSSAESSKGWLPRKIFLLGFSQGGAAAIDFALYSGINGLGGVISISGWPAAEWYKGEAGVRSEGLKVLITQGRKDQVVPASLITSGHTFLKSAVGESNLEVVHIEGKGHAMPSTEAEVRTIMKFFGTNLFLRNIALETTPGIVEVK</sequence>
<dbReference type="InterPro" id="IPR050565">
    <property type="entry name" value="LYPA1-2/EST-like"/>
</dbReference>
<dbReference type="Gene3D" id="3.40.50.1820">
    <property type="entry name" value="alpha/beta hydrolase"/>
    <property type="match status" value="1"/>
</dbReference>
<dbReference type="PANTHER" id="PTHR10655">
    <property type="entry name" value="LYSOPHOSPHOLIPASE-RELATED"/>
    <property type="match status" value="1"/>
</dbReference>
<reference evidence="3" key="1">
    <citation type="submission" date="2020-05" db="EMBL/GenBank/DDBJ databases">
        <title>Phylogenomic resolution of chytrid fungi.</title>
        <authorList>
            <person name="Stajich J.E."/>
            <person name="Amses K."/>
            <person name="Simmons R."/>
            <person name="Seto K."/>
            <person name="Myers J."/>
            <person name="Bonds A."/>
            <person name="Quandt C.A."/>
            <person name="Barry K."/>
            <person name="Liu P."/>
            <person name="Grigoriev I."/>
            <person name="Longcore J.E."/>
            <person name="James T.Y."/>
        </authorList>
    </citation>
    <scope>NUCLEOTIDE SEQUENCE</scope>
    <source>
        <strain evidence="3">JEL0318</strain>
    </source>
</reference>
<dbReference type="Proteomes" id="UP001212841">
    <property type="component" value="Unassembled WGS sequence"/>
</dbReference>
<organism evidence="3 4">
    <name type="scientific">Rhizophlyctis rosea</name>
    <dbReference type="NCBI Taxonomy" id="64517"/>
    <lineage>
        <taxon>Eukaryota</taxon>
        <taxon>Fungi</taxon>
        <taxon>Fungi incertae sedis</taxon>
        <taxon>Chytridiomycota</taxon>
        <taxon>Chytridiomycota incertae sedis</taxon>
        <taxon>Chytridiomycetes</taxon>
        <taxon>Rhizophlyctidales</taxon>
        <taxon>Rhizophlyctidaceae</taxon>
        <taxon>Rhizophlyctis</taxon>
    </lineage>
</organism>
<proteinExistence type="inferred from homology"/>
<dbReference type="EMBL" id="JADGJD010000143">
    <property type="protein sequence ID" value="KAJ3054328.1"/>
    <property type="molecule type" value="Genomic_DNA"/>
</dbReference>
<feature type="domain" description="Phospholipase/carboxylesterase/thioesterase" evidence="2">
    <location>
        <begin position="32"/>
        <end position="243"/>
    </location>
</feature>
<dbReference type="InterPro" id="IPR003140">
    <property type="entry name" value="PLipase/COase/thioEstase"/>
</dbReference>